<reference evidence="1" key="1">
    <citation type="journal article" date="2020" name="Stud. Mycol.">
        <title>101 Dothideomycetes genomes: a test case for predicting lifestyles and emergence of pathogens.</title>
        <authorList>
            <person name="Haridas S."/>
            <person name="Albert R."/>
            <person name="Binder M."/>
            <person name="Bloem J."/>
            <person name="Labutti K."/>
            <person name="Salamov A."/>
            <person name="Andreopoulos B."/>
            <person name="Baker S."/>
            <person name="Barry K."/>
            <person name="Bills G."/>
            <person name="Bluhm B."/>
            <person name="Cannon C."/>
            <person name="Castanera R."/>
            <person name="Culley D."/>
            <person name="Daum C."/>
            <person name="Ezra D."/>
            <person name="Gonzalez J."/>
            <person name="Henrissat B."/>
            <person name="Kuo A."/>
            <person name="Liang C."/>
            <person name="Lipzen A."/>
            <person name="Lutzoni F."/>
            <person name="Magnuson J."/>
            <person name="Mondo S."/>
            <person name="Nolan M."/>
            <person name="Ohm R."/>
            <person name="Pangilinan J."/>
            <person name="Park H.-J."/>
            <person name="Ramirez L."/>
            <person name="Alfaro M."/>
            <person name="Sun H."/>
            <person name="Tritt A."/>
            <person name="Yoshinaga Y."/>
            <person name="Zwiers L.-H."/>
            <person name="Turgeon B."/>
            <person name="Goodwin S."/>
            <person name="Spatafora J."/>
            <person name="Crous P."/>
            <person name="Grigoriev I."/>
        </authorList>
    </citation>
    <scope>NUCLEOTIDE SEQUENCE</scope>
    <source>
        <strain evidence="1">CBS 473.64</strain>
    </source>
</reference>
<name>A0A6A6S470_9PLEO</name>
<evidence type="ECO:0000313" key="1">
    <source>
        <dbReference type="EMBL" id="KAF2642380.1"/>
    </source>
</evidence>
<dbReference type="OrthoDB" id="6038816at2759"/>
<proteinExistence type="predicted"/>
<sequence>MSKAPGAIEDYEGYGDRFKVGVSGASDGMHWDSLGKRETTPPEKYLIRVEHFNILPYFNQTQQFINCAQVEATGPGGDIWIPRALYNAARLMDELLNWQGPGPAVWSG</sequence>
<dbReference type="Proteomes" id="UP000799753">
    <property type="component" value="Unassembled WGS sequence"/>
</dbReference>
<dbReference type="EMBL" id="MU006781">
    <property type="protein sequence ID" value="KAF2642380.1"/>
    <property type="molecule type" value="Genomic_DNA"/>
</dbReference>
<keyword evidence="2" id="KW-1185">Reference proteome</keyword>
<dbReference type="Gene3D" id="2.70.50.70">
    <property type="match status" value="1"/>
</dbReference>
<evidence type="ECO:0000313" key="2">
    <source>
        <dbReference type="Proteomes" id="UP000799753"/>
    </source>
</evidence>
<protein>
    <submittedName>
        <fullName evidence="1">Uncharacterized protein</fullName>
    </submittedName>
</protein>
<accession>A0A6A6S470</accession>
<organism evidence="1 2">
    <name type="scientific">Massarina eburnea CBS 473.64</name>
    <dbReference type="NCBI Taxonomy" id="1395130"/>
    <lineage>
        <taxon>Eukaryota</taxon>
        <taxon>Fungi</taxon>
        <taxon>Dikarya</taxon>
        <taxon>Ascomycota</taxon>
        <taxon>Pezizomycotina</taxon>
        <taxon>Dothideomycetes</taxon>
        <taxon>Pleosporomycetidae</taxon>
        <taxon>Pleosporales</taxon>
        <taxon>Massarineae</taxon>
        <taxon>Massarinaceae</taxon>
        <taxon>Massarina</taxon>
    </lineage>
</organism>
<gene>
    <name evidence="1" type="ORF">P280DRAFT_547871</name>
</gene>
<dbReference type="AlphaFoldDB" id="A0A6A6S470"/>